<dbReference type="PANTHER" id="PTHR10788:SF106">
    <property type="entry name" value="BCDNA.GH08860"/>
    <property type="match status" value="1"/>
</dbReference>
<keyword evidence="3" id="KW-1185">Reference proteome</keyword>
<dbReference type="eggNOG" id="COG0380">
    <property type="taxonomic scope" value="Bacteria"/>
</dbReference>
<keyword evidence="2" id="KW-0328">Glycosyltransferase</keyword>
<dbReference type="Proteomes" id="UP000006872">
    <property type="component" value="Chromosome"/>
</dbReference>
<keyword evidence="2" id="KW-0808">Transferase</keyword>
<dbReference type="CAZy" id="GT20">
    <property type="family name" value="Glycosyltransferase Family 20"/>
</dbReference>
<dbReference type="EC" id="2.4.1.15" evidence="2"/>
<dbReference type="CDD" id="cd03788">
    <property type="entry name" value="GT20_TPS"/>
    <property type="match status" value="1"/>
</dbReference>
<dbReference type="InterPro" id="IPR001830">
    <property type="entry name" value="Glyco_trans_20"/>
</dbReference>
<dbReference type="EMBL" id="CP002272">
    <property type="protein sequence ID" value="ADO47852.1"/>
    <property type="molecule type" value="Genomic_DNA"/>
</dbReference>
<dbReference type="RefSeq" id="WP_013365596.1">
    <property type="nucleotide sequence ID" value="NC_014618.1"/>
</dbReference>
<dbReference type="GO" id="GO:0005992">
    <property type="term" value="P:trehalose biosynthetic process"/>
    <property type="evidence" value="ECO:0007669"/>
    <property type="project" value="InterPro"/>
</dbReference>
<sequence length="468" mass="54101">MSRLIMLASRCAAEKTDACDLLDDAINDILRKHPGVKMGWNGKINPGKKKRGCSQYQDNGSTFCSWDISPNEYDNYYHGYVHKTMWPIFHNRPDLAVYRKEYFITYKNYNQAVADMLAEQLCDEDAVWVLDYHHIAVGQRLKEDGYLNRCGFFFQQPFPPGDVFRSLPEHDWMIQALCHYDLIGFQSAADASHFISYLCRYYRTERLSDRIINVNGHLVSVGVFPCGIAGTRPEPKRASSALADYRRRIIISNDTVTDMSGIHYRLEAMRRFLNHWPQYMRDVSLLQISDPAQEHPHSSHDLHHKLERFCGELNGQYGDFSWYPVNYIHNDLCSRETMYSLYARAEVGMFTSLSEGMNLGAKAFVLAQNPENPGVLVLSQFSGTSQQLRDAVIVNPYDADETAQALHSALTMPLHERKRRHLKLLETLRRQDNHWWYQAFRTALEHPDSDVGAPRIAYHRVFAGRSLY</sequence>
<evidence type="ECO:0000256" key="1">
    <source>
        <dbReference type="ARBA" id="ARBA00008799"/>
    </source>
</evidence>
<organism evidence="2 3">
    <name type="scientific">Enterobacter lignolyticus (strain SCF1)</name>
    <dbReference type="NCBI Taxonomy" id="701347"/>
    <lineage>
        <taxon>Bacteria</taxon>
        <taxon>Pseudomonadati</taxon>
        <taxon>Pseudomonadota</taxon>
        <taxon>Gammaproteobacteria</taxon>
        <taxon>Enterobacterales</taxon>
        <taxon>Enterobacteriaceae</taxon>
        <taxon>Pluralibacter</taxon>
    </lineage>
</organism>
<dbReference type="GO" id="GO:0003825">
    <property type="term" value="F:alpha,alpha-trehalose-phosphate synthase (UDP-forming) activity"/>
    <property type="evidence" value="ECO:0007669"/>
    <property type="project" value="UniProtKB-EC"/>
</dbReference>
<dbReference type="AlphaFoldDB" id="E3GCS2"/>
<dbReference type="STRING" id="701347.Entcl_1591"/>
<reference evidence="3" key="1">
    <citation type="submission" date="2010-10" db="EMBL/GenBank/DDBJ databases">
        <title>Complete sequence of Enterobacter cloacae SCF1.</title>
        <authorList>
            <consortium name="US DOE Joint Genome Institute"/>
            <person name="Lucas S."/>
            <person name="Copeland A."/>
            <person name="Lapidus A."/>
            <person name="Cheng J.-F."/>
            <person name="Bruce D."/>
            <person name="Goodwin L."/>
            <person name="Pitluck S."/>
            <person name="Davenport K."/>
            <person name="Detter J.C."/>
            <person name="Han C."/>
            <person name="Tapia R."/>
            <person name="Land M."/>
            <person name="Hauser L."/>
            <person name="Chang Y.-J."/>
            <person name="Jeffries C."/>
            <person name="Kyrpides N."/>
            <person name="Ivanova N."/>
            <person name="Mikhailova N."/>
            <person name="DeAngelis K."/>
            <person name="Arkin A.P."/>
            <person name="Chivian D."/>
            <person name="Edwards B."/>
            <person name="Woo H."/>
            <person name="Hazen T.C."/>
            <person name="Woyke T."/>
        </authorList>
    </citation>
    <scope>NUCLEOTIDE SEQUENCE [LARGE SCALE GENOMIC DNA]</scope>
    <source>
        <strain evidence="3">SCF1</strain>
    </source>
</reference>
<dbReference type="PANTHER" id="PTHR10788">
    <property type="entry name" value="TREHALOSE-6-PHOSPHATE SYNTHASE"/>
    <property type="match status" value="1"/>
</dbReference>
<evidence type="ECO:0000313" key="3">
    <source>
        <dbReference type="Proteomes" id="UP000006872"/>
    </source>
</evidence>
<accession>E3GCS2</accession>
<dbReference type="SUPFAM" id="SSF53756">
    <property type="entry name" value="UDP-Glycosyltransferase/glycogen phosphorylase"/>
    <property type="match status" value="1"/>
</dbReference>
<dbReference type="Gene3D" id="3.40.50.2000">
    <property type="entry name" value="Glycogen Phosphorylase B"/>
    <property type="match status" value="2"/>
</dbReference>
<name>E3GCS2_ENTLS</name>
<dbReference type="KEGG" id="esc:Entcl_1591"/>
<dbReference type="Pfam" id="PF00982">
    <property type="entry name" value="Glyco_transf_20"/>
    <property type="match status" value="1"/>
</dbReference>
<comment type="similarity">
    <text evidence="1">Belongs to the glycosyltransferase 20 family.</text>
</comment>
<dbReference type="HOGENOM" id="CLU_002351_7_1_6"/>
<proteinExistence type="inferred from homology"/>
<gene>
    <name evidence="2" type="ordered locus">Entcl_1591</name>
</gene>
<reference evidence="2 3" key="2">
    <citation type="journal article" date="2011" name="Stand. Genomic Sci.">
        <title>Complete genome sequence of 'Enterobacter lignolyticus' SCF1.</title>
        <authorList>
            <person name="Deangelis K.M."/>
            <person name="D'Haeseleer P."/>
            <person name="Chivian D."/>
            <person name="Fortney J.L."/>
            <person name="Khudyakov J."/>
            <person name="Simmons B."/>
            <person name="Woo H."/>
            <person name="Arkin A.P."/>
            <person name="Davenport K.W."/>
            <person name="Goodwin L."/>
            <person name="Chen A."/>
            <person name="Ivanova N."/>
            <person name="Kyrpides N.C."/>
            <person name="Mavromatis K."/>
            <person name="Woyke T."/>
            <person name="Hazen T.C."/>
        </authorList>
    </citation>
    <scope>NUCLEOTIDE SEQUENCE [LARGE SCALE GENOMIC DNA]</scope>
    <source>
        <strain evidence="2 3">SCF1</strain>
    </source>
</reference>
<evidence type="ECO:0000313" key="2">
    <source>
        <dbReference type="EMBL" id="ADO47852.1"/>
    </source>
</evidence>
<protein>
    <submittedName>
        <fullName evidence="2">Alpha,alpha-trehalose-phosphate synthase (UDP-forming)</fullName>
        <ecNumber evidence="2">2.4.1.15</ecNumber>
    </submittedName>
</protein>